<organism evidence="4">
    <name type="scientific">Sesamum calycinum</name>
    <dbReference type="NCBI Taxonomy" id="2727403"/>
    <lineage>
        <taxon>Eukaryota</taxon>
        <taxon>Viridiplantae</taxon>
        <taxon>Streptophyta</taxon>
        <taxon>Embryophyta</taxon>
        <taxon>Tracheophyta</taxon>
        <taxon>Spermatophyta</taxon>
        <taxon>Magnoliopsida</taxon>
        <taxon>eudicotyledons</taxon>
        <taxon>Gunneridae</taxon>
        <taxon>Pentapetalae</taxon>
        <taxon>asterids</taxon>
        <taxon>lamiids</taxon>
        <taxon>Lamiales</taxon>
        <taxon>Pedaliaceae</taxon>
        <taxon>Sesamum</taxon>
    </lineage>
</organism>
<dbReference type="AlphaFoldDB" id="A0AAW2L9A0"/>
<accession>A0AAW2L9A0</accession>
<name>A0AAW2L9A0_9LAMI</name>
<evidence type="ECO:0000256" key="2">
    <source>
        <dbReference type="SAM" id="MobiDB-lite"/>
    </source>
</evidence>
<reference evidence="4" key="1">
    <citation type="submission" date="2020-06" db="EMBL/GenBank/DDBJ databases">
        <authorList>
            <person name="Li T."/>
            <person name="Hu X."/>
            <person name="Zhang T."/>
            <person name="Song X."/>
            <person name="Zhang H."/>
            <person name="Dai N."/>
            <person name="Sheng W."/>
            <person name="Hou X."/>
            <person name="Wei L."/>
        </authorList>
    </citation>
    <scope>NUCLEOTIDE SEQUENCE</scope>
    <source>
        <strain evidence="4">KEN8</strain>
        <tissue evidence="4">Leaf</tissue>
    </source>
</reference>
<keyword evidence="1" id="KW-0479">Metal-binding</keyword>
<reference evidence="4" key="2">
    <citation type="journal article" date="2024" name="Plant">
        <title>Genomic evolution and insights into agronomic trait innovations of Sesamum species.</title>
        <authorList>
            <person name="Miao H."/>
            <person name="Wang L."/>
            <person name="Qu L."/>
            <person name="Liu H."/>
            <person name="Sun Y."/>
            <person name="Le M."/>
            <person name="Wang Q."/>
            <person name="Wei S."/>
            <person name="Zheng Y."/>
            <person name="Lin W."/>
            <person name="Duan Y."/>
            <person name="Cao H."/>
            <person name="Xiong S."/>
            <person name="Wang X."/>
            <person name="Wei L."/>
            <person name="Li C."/>
            <person name="Ma Q."/>
            <person name="Ju M."/>
            <person name="Zhao R."/>
            <person name="Li G."/>
            <person name="Mu C."/>
            <person name="Tian Q."/>
            <person name="Mei H."/>
            <person name="Zhang T."/>
            <person name="Gao T."/>
            <person name="Zhang H."/>
        </authorList>
    </citation>
    <scope>NUCLEOTIDE SEQUENCE</scope>
    <source>
        <strain evidence="4">KEN8</strain>
    </source>
</reference>
<dbReference type="SMART" id="SM00343">
    <property type="entry name" value="ZnF_C2HC"/>
    <property type="match status" value="1"/>
</dbReference>
<dbReference type="EMBL" id="JACGWM010000076">
    <property type="protein sequence ID" value="KAL0315192.1"/>
    <property type="molecule type" value="Genomic_DNA"/>
</dbReference>
<dbReference type="Pfam" id="PF22936">
    <property type="entry name" value="Pol_BBD"/>
    <property type="match status" value="1"/>
</dbReference>
<evidence type="ECO:0000256" key="1">
    <source>
        <dbReference type="PROSITE-ProRule" id="PRU00047"/>
    </source>
</evidence>
<keyword evidence="1" id="KW-0863">Zinc-finger</keyword>
<dbReference type="GO" id="GO:0008270">
    <property type="term" value="F:zinc ion binding"/>
    <property type="evidence" value="ECO:0007669"/>
    <property type="project" value="UniProtKB-KW"/>
</dbReference>
<comment type="caution">
    <text evidence="4">The sequence shown here is derived from an EMBL/GenBank/DDBJ whole genome shotgun (WGS) entry which is preliminary data.</text>
</comment>
<feature type="region of interest" description="Disordered" evidence="2">
    <location>
        <begin position="62"/>
        <end position="99"/>
    </location>
</feature>
<gene>
    <name evidence="4" type="ORF">Scaly_2879600</name>
</gene>
<dbReference type="PROSITE" id="PS50158">
    <property type="entry name" value="ZF_CCHC"/>
    <property type="match status" value="1"/>
</dbReference>
<dbReference type="InterPro" id="IPR036875">
    <property type="entry name" value="Znf_CCHC_sf"/>
</dbReference>
<dbReference type="InterPro" id="IPR054722">
    <property type="entry name" value="PolX-like_BBD"/>
</dbReference>
<dbReference type="SUPFAM" id="SSF57756">
    <property type="entry name" value="Retrovirus zinc finger-like domains"/>
    <property type="match status" value="1"/>
</dbReference>
<dbReference type="Gene3D" id="4.10.60.10">
    <property type="entry name" value="Zinc finger, CCHC-type"/>
    <property type="match status" value="1"/>
</dbReference>
<dbReference type="InterPro" id="IPR001878">
    <property type="entry name" value="Znf_CCHC"/>
</dbReference>
<evidence type="ECO:0000313" key="4">
    <source>
        <dbReference type="EMBL" id="KAL0315192.1"/>
    </source>
</evidence>
<feature type="domain" description="CCHC-type" evidence="3">
    <location>
        <begin position="109"/>
        <end position="125"/>
    </location>
</feature>
<proteinExistence type="predicted"/>
<keyword evidence="1" id="KW-0862">Zinc</keyword>
<dbReference type="GO" id="GO:0003676">
    <property type="term" value="F:nucleic acid binding"/>
    <property type="evidence" value="ECO:0007669"/>
    <property type="project" value="InterPro"/>
</dbReference>
<protein>
    <recommendedName>
        <fullName evidence="3">CCHC-type domain-containing protein</fullName>
    </recommendedName>
</protein>
<evidence type="ECO:0000259" key="3">
    <source>
        <dbReference type="PROSITE" id="PS50158"/>
    </source>
</evidence>
<sequence>MDEARMKRTIIHGLNPDSRVSLWYRMANSSLLVEFENLLAGQEALAKQMGGVSLKNDEEAHYANKGRRNSKAGGSKKTDNKARGYLSERNTHTARGLKNHGNVKKFEGKCYNYGKKGHMARDCRSKKNVAESNIVTSKIEEEWDFEVSFVVDEDELAFIAAISNQINYESDWNVDSGCSNHMTGDKEKLKNVSKYMGNRVVVTANNSKLSITHVGNMIISPQYNEAEVRCVSCPRYEEKSSLDCTINFVWPYYFFGPQDVKVYRNMEILGEPVMMGRRMESVCVISAEIAYVAKAR</sequence>